<dbReference type="AlphaFoldDB" id="A0AAN6WSI4"/>
<sequence length="131" mass="14090">MAKCFVLVVMAIAAVVQGAAAAAAAVDGSGNGSGEVVKRENPICTQGLHYCGWHLKQMGGSAHDYLPAIYAALDEYKLPHDDDHVNKGVFKCEGDSNNPSLWMFMYCEDECNYRGYARNDHCKGFGGGPGR</sequence>
<gene>
    <name evidence="2" type="ORF">QBC35DRAFT_234729</name>
</gene>
<feature type="chain" id="PRO_5042901861" evidence="1">
    <location>
        <begin position="22"/>
        <end position="131"/>
    </location>
</feature>
<reference evidence="2" key="1">
    <citation type="journal article" date="2023" name="Mol. Phylogenet. Evol.">
        <title>Genome-scale phylogeny and comparative genomics of the fungal order Sordariales.</title>
        <authorList>
            <person name="Hensen N."/>
            <person name="Bonometti L."/>
            <person name="Westerberg I."/>
            <person name="Brannstrom I.O."/>
            <person name="Guillou S."/>
            <person name="Cros-Aarteil S."/>
            <person name="Calhoun S."/>
            <person name="Haridas S."/>
            <person name="Kuo A."/>
            <person name="Mondo S."/>
            <person name="Pangilinan J."/>
            <person name="Riley R."/>
            <person name="LaButti K."/>
            <person name="Andreopoulos B."/>
            <person name="Lipzen A."/>
            <person name="Chen C."/>
            <person name="Yan M."/>
            <person name="Daum C."/>
            <person name="Ng V."/>
            <person name="Clum A."/>
            <person name="Steindorff A."/>
            <person name="Ohm R.A."/>
            <person name="Martin F."/>
            <person name="Silar P."/>
            <person name="Natvig D.O."/>
            <person name="Lalanne C."/>
            <person name="Gautier V."/>
            <person name="Ament-Velasquez S.L."/>
            <person name="Kruys A."/>
            <person name="Hutchinson M.I."/>
            <person name="Powell A.J."/>
            <person name="Barry K."/>
            <person name="Miller A.N."/>
            <person name="Grigoriev I.V."/>
            <person name="Debuchy R."/>
            <person name="Gladieux P."/>
            <person name="Hiltunen Thoren M."/>
            <person name="Johannesson H."/>
        </authorList>
    </citation>
    <scope>NUCLEOTIDE SEQUENCE</scope>
    <source>
        <strain evidence="2">PSN309</strain>
    </source>
</reference>
<accession>A0AAN6WSI4</accession>
<proteinExistence type="predicted"/>
<protein>
    <submittedName>
        <fullName evidence="2">Uncharacterized protein</fullName>
    </submittedName>
</protein>
<reference evidence="2" key="2">
    <citation type="submission" date="2023-05" db="EMBL/GenBank/DDBJ databases">
        <authorList>
            <consortium name="Lawrence Berkeley National Laboratory"/>
            <person name="Steindorff A."/>
            <person name="Hensen N."/>
            <person name="Bonometti L."/>
            <person name="Westerberg I."/>
            <person name="Brannstrom I.O."/>
            <person name="Guillou S."/>
            <person name="Cros-Aarteil S."/>
            <person name="Calhoun S."/>
            <person name="Haridas S."/>
            <person name="Kuo A."/>
            <person name="Mondo S."/>
            <person name="Pangilinan J."/>
            <person name="Riley R."/>
            <person name="Labutti K."/>
            <person name="Andreopoulos B."/>
            <person name="Lipzen A."/>
            <person name="Chen C."/>
            <person name="Yanf M."/>
            <person name="Daum C."/>
            <person name="Ng V."/>
            <person name="Clum A."/>
            <person name="Ohm R."/>
            <person name="Martin F."/>
            <person name="Silar P."/>
            <person name="Natvig D."/>
            <person name="Lalanne C."/>
            <person name="Gautier V."/>
            <person name="Ament-Velasquez S.L."/>
            <person name="Kruys A."/>
            <person name="Hutchinson M.I."/>
            <person name="Powell A.J."/>
            <person name="Barry K."/>
            <person name="Miller A.N."/>
            <person name="Grigoriev I.V."/>
            <person name="Debuchy R."/>
            <person name="Gladieux P."/>
            <person name="Thoren M.H."/>
            <person name="Johannesson H."/>
        </authorList>
    </citation>
    <scope>NUCLEOTIDE SEQUENCE</scope>
    <source>
        <strain evidence="2">PSN309</strain>
    </source>
</reference>
<organism evidence="2 3">
    <name type="scientific">Podospora australis</name>
    <dbReference type="NCBI Taxonomy" id="1536484"/>
    <lineage>
        <taxon>Eukaryota</taxon>
        <taxon>Fungi</taxon>
        <taxon>Dikarya</taxon>
        <taxon>Ascomycota</taxon>
        <taxon>Pezizomycotina</taxon>
        <taxon>Sordariomycetes</taxon>
        <taxon>Sordariomycetidae</taxon>
        <taxon>Sordariales</taxon>
        <taxon>Podosporaceae</taxon>
        <taxon>Podospora</taxon>
    </lineage>
</organism>
<feature type="signal peptide" evidence="1">
    <location>
        <begin position="1"/>
        <end position="21"/>
    </location>
</feature>
<evidence type="ECO:0000313" key="2">
    <source>
        <dbReference type="EMBL" id="KAK4187365.1"/>
    </source>
</evidence>
<name>A0AAN6WSI4_9PEZI</name>
<dbReference type="Proteomes" id="UP001302126">
    <property type="component" value="Unassembled WGS sequence"/>
</dbReference>
<comment type="caution">
    <text evidence="2">The sequence shown here is derived from an EMBL/GenBank/DDBJ whole genome shotgun (WGS) entry which is preliminary data.</text>
</comment>
<dbReference type="EMBL" id="MU864404">
    <property type="protein sequence ID" value="KAK4187365.1"/>
    <property type="molecule type" value="Genomic_DNA"/>
</dbReference>
<keyword evidence="1" id="KW-0732">Signal</keyword>
<keyword evidence="3" id="KW-1185">Reference proteome</keyword>
<evidence type="ECO:0000313" key="3">
    <source>
        <dbReference type="Proteomes" id="UP001302126"/>
    </source>
</evidence>
<evidence type="ECO:0000256" key="1">
    <source>
        <dbReference type="SAM" id="SignalP"/>
    </source>
</evidence>